<evidence type="ECO:0000256" key="3">
    <source>
        <dbReference type="RuleBase" id="RU000363"/>
    </source>
</evidence>
<keyword evidence="6" id="KW-1185">Reference proteome</keyword>
<dbReference type="PANTHER" id="PTHR44196">
    <property type="entry name" value="DEHYDROGENASE/REDUCTASE SDR FAMILY MEMBER 7B"/>
    <property type="match status" value="1"/>
</dbReference>
<evidence type="ECO:0000313" key="6">
    <source>
        <dbReference type="Proteomes" id="UP000535890"/>
    </source>
</evidence>
<reference evidence="5 6" key="1">
    <citation type="submission" date="2020-07" db="EMBL/GenBank/DDBJ databases">
        <title>Sequencing the genomes of 1000 actinobacteria strains.</title>
        <authorList>
            <person name="Klenk H.-P."/>
        </authorList>
    </citation>
    <scope>NUCLEOTIDE SEQUENCE [LARGE SCALE GENOMIC DNA]</scope>
    <source>
        <strain evidence="5 6">DSM 45772</strain>
    </source>
</reference>
<dbReference type="PROSITE" id="PS00061">
    <property type="entry name" value="ADH_SHORT"/>
    <property type="match status" value="1"/>
</dbReference>
<dbReference type="GO" id="GO:0016491">
    <property type="term" value="F:oxidoreductase activity"/>
    <property type="evidence" value="ECO:0007669"/>
    <property type="project" value="UniProtKB-KW"/>
</dbReference>
<dbReference type="EMBL" id="JACCBN010000001">
    <property type="protein sequence ID" value="NYD39632.1"/>
    <property type="molecule type" value="Genomic_DNA"/>
</dbReference>
<dbReference type="CDD" id="cd05233">
    <property type="entry name" value="SDR_c"/>
    <property type="match status" value="1"/>
</dbReference>
<dbReference type="InterPro" id="IPR020904">
    <property type="entry name" value="Sc_DH/Rdtase_CS"/>
</dbReference>
<name>A0A7Y9E2D2_9PSEU</name>
<dbReference type="InterPro" id="IPR057326">
    <property type="entry name" value="KR_dom"/>
</dbReference>
<dbReference type="PANTHER" id="PTHR44196:SF2">
    <property type="entry name" value="SHORT-CHAIN DEHYDROGENASE-RELATED"/>
    <property type="match status" value="1"/>
</dbReference>
<feature type="domain" description="Ketoreductase" evidence="4">
    <location>
        <begin position="3"/>
        <end position="186"/>
    </location>
</feature>
<dbReference type="AlphaFoldDB" id="A0A7Y9E2D2"/>
<dbReference type="InterPro" id="IPR036291">
    <property type="entry name" value="NAD(P)-bd_dom_sf"/>
</dbReference>
<dbReference type="PIRSF" id="PIRSF000126">
    <property type="entry name" value="11-beta-HSD1"/>
    <property type="match status" value="1"/>
</dbReference>
<evidence type="ECO:0000259" key="4">
    <source>
        <dbReference type="SMART" id="SM00822"/>
    </source>
</evidence>
<dbReference type="PRINTS" id="PR00081">
    <property type="entry name" value="GDHRDH"/>
</dbReference>
<comment type="similarity">
    <text evidence="1 3">Belongs to the short-chain dehydrogenases/reductases (SDR) family.</text>
</comment>
<gene>
    <name evidence="5" type="ORF">BJ983_005734</name>
</gene>
<evidence type="ECO:0000256" key="2">
    <source>
        <dbReference type="ARBA" id="ARBA00023002"/>
    </source>
</evidence>
<dbReference type="GO" id="GO:0016020">
    <property type="term" value="C:membrane"/>
    <property type="evidence" value="ECO:0007669"/>
    <property type="project" value="TreeGrafter"/>
</dbReference>
<dbReference type="Gene3D" id="3.40.50.720">
    <property type="entry name" value="NAD(P)-binding Rossmann-like Domain"/>
    <property type="match status" value="1"/>
</dbReference>
<evidence type="ECO:0000256" key="1">
    <source>
        <dbReference type="ARBA" id="ARBA00006484"/>
    </source>
</evidence>
<dbReference type="SUPFAM" id="SSF51735">
    <property type="entry name" value="NAD(P)-binding Rossmann-fold domains"/>
    <property type="match status" value="1"/>
</dbReference>
<dbReference type="PRINTS" id="PR00080">
    <property type="entry name" value="SDRFAMILY"/>
</dbReference>
<dbReference type="RefSeq" id="WP_179796926.1">
    <property type="nucleotide sequence ID" value="NZ_BAABHP010000023.1"/>
</dbReference>
<organism evidence="5 6">
    <name type="scientific">Actinomycetospora corticicola</name>
    <dbReference type="NCBI Taxonomy" id="663602"/>
    <lineage>
        <taxon>Bacteria</taxon>
        <taxon>Bacillati</taxon>
        <taxon>Actinomycetota</taxon>
        <taxon>Actinomycetes</taxon>
        <taxon>Pseudonocardiales</taxon>
        <taxon>Pseudonocardiaceae</taxon>
        <taxon>Actinomycetospora</taxon>
    </lineage>
</organism>
<sequence length="227" mass="23630">MTPSALVTGASSGIGAAFARALAARGHPLVLVARSEDALDSLAAELDVPVRVVVADLTTTEGLDRVEAELGGVDLLVNNAGAATYGELGDQTHDDLDDAVLLNVLAPTRLTAAALREMAPGSGIINVSSTAAGRDDPATGAYAAGKAYLETLSRAARHEGEQHEIRVTVVRPGRTSTAFHERSGEESAHLPAWRWQSAERVAEAALDALERGDDEVTVAPGDGHERR</sequence>
<protein>
    <recommendedName>
        <fullName evidence="4">Ketoreductase domain-containing protein</fullName>
    </recommendedName>
</protein>
<comment type="caution">
    <text evidence="5">The sequence shown here is derived from an EMBL/GenBank/DDBJ whole genome shotgun (WGS) entry which is preliminary data.</text>
</comment>
<dbReference type="Proteomes" id="UP000535890">
    <property type="component" value="Unassembled WGS sequence"/>
</dbReference>
<keyword evidence="2" id="KW-0560">Oxidoreductase</keyword>
<dbReference type="InterPro" id="IPR002347">
    <property type="entry name" value="SDR_fam"/>
</dbReference>
<dbReference type="SMART" id="SM00822">
    <property type="entry name" value="PKS_KR"/>
    <property type="match status" value="1"/>
</dbReference>
<dbReference type="Pfam" id="PF00106">
    <property type="entry name" value="adh_short"/>
    <property type="match status" value="1"/>
</dbReference>
<accession>A0A7Y9E2D2</accession>
<evidence type="ECO:0000313" key="5">
    <source>
        <dbReference type="EMBL" id="NYD39632.1"/>
    </source>
</evidence>
<proteinExistence type="inferred from homology"/>